<dbReference type="AlphaFoldDB" id="A0A3B0Z0S9"/>
<evidence type="ECO:0000313" key="4">
    <source>
        <dbReference type="EMBL" id="VAW86848.1"/>
    </source>
</evidence>
<dbReference type="PANTHER" id="PTHR36306:SF1">
    <property type="entry name" value="ALPHA-AMYLASE-RELATED"/>
    <property type="match status" value="1"/>
</dbReference>
<evidence type="ECO:0000256" key="1">
    <source>
        <dbReference type="ARBA" id="ARBA00006821"/>
    </source>
</evidence>
<dbReference type="Gene3D" id="3.20.110.20">
    <property type="match status" value="1"/>
</dbReference>
<dbReference type="InterPro" id="IPR011330">
    <property type="entry name" value="Glyco_hydro/deAcase_b/a-brl"/>
</dbReference>
<dbReference type="GO" id="GO:0003824">
    <property type="term" value="F:catalytic activity"/>
    <property type="evidence" value="ECO:0007669"/>
    <property type="project" value="InterPro"/>
</dbReference>
<dbReference type="GO" id="GO:0005975">
    <property type="term" value="P:carbohydrate metabolic process"/>
    <property type="evidence" value="ECO:0007669"/>
    <property type="project" value="InterPro"/>
</dbReference>
<accession>A0A3B0Z0S9</accession>
<keyword evidence="2" id="KW-0119">Carbohydrate metabolism</keyword>
<dbReference type="PANTHER" id="PTHR36306">
    <property type="entry name" value="ALPHA-AMYLASE-RELATED-RELATED"/>
    <property type="match status" value="1"/>
</dbReference>
<gene>
    <name evidence="4" type="ORF">MNBD_GAMMA18-1501</name>
</gene>
<dbReference type="SUPFAM" id="SSF88713">
    <property type="entry name" value="Glycoside hydrolase/deacetylase"/>
    <property type="match status" value="1"/>
</dbReference>
<comment type="similarity">
    <text evidence="1">Belongs to the glycosyl hydrolase 57 family.</text>
</comment>
<dbReference type="EMBL" id="UOFP01000160">
    <property type="protein sequence ID" value="VAW86848.1"/>
    <property type="molecule type" value="Genomic_DNA"/>
</dbReference>
<organism evidence="4">
    <name type="scientific">hydrothermal vent metagenome</name>
    <dbReference type="NCBI Taxonomy" id="652676"/>
    <lineage>
        <taxon>unclassified sequences</taxon>
        <taxon>metagenomes</taxon>
        <taxon>ecological metagenomes</taxon>
    </lineage>
</organism>
<protein>
    <submittedName>
        <fullName evidence="4">Alpha amylase domain protein</fullName>
    </submittedName>
</protein>
<reference evidence="4" key="1">
    <citation type="submission" date="2018-06" db="EMBL/GenBank/DDBJ databases">
        <authorList>
            <person name="Zhirakovskaya E."/>
        </authorList>
    </citation>
    <scope>NUCLEOTIDE SEQUENCE</scope>
</reference>
<feature type="domain" description="Glycoside hydrolase family 57 N-terminal" evidence="3">
    <location>
        <begin position="35"/>
        <end position="151"/>
    </location>
</feature>
<dbReference type="InterPro" id="IPR004300">
    <property type="entry name" value="Glyco_hydro_57_N"/>
</dbReference>
<dbReference type="InterPro" id="IPR052046">
    <property type="entry name" value="GH57_Enzymes"/>
</dbReference>
<sequence>MTPVYAIFHLNLAFSSIPVERRQAVIDCCYTPLLDLVEHYQLPLGIELTAWTLQCIRSLNPAWVARFKRLLQAGRCELIGSGHMQLIGPLVPYEVNQWNQQMGITSYQSLLGVKPSLALVNEMAYSSGMVEVYGDAGYQGIVMDRDNIMLALGMTDGRCLPSSHALGCDGHTLPVLWSDTVLFQKLQRYAHGDISGEDYLGYLSKRAAQSSAPLPLYSNDAEVFDFRPGRFNEEPTNHSDSEWQRLGELFCSLKQARWLLPSQALELQCEMDRDDTPIPLTSVQQPIPVKKQAKYNISRWAVTGRNDLWINTLCHRIYQAIRSRDCDDDKRQLCEFWASDLRTHIGEARWHQYHTELQHFCQQRKISLQKTEPPAELQTKGVLNPDFKIERDDEGIYLTISHPLVRLVLNLRRGLSIKSLAFKQHGFEPLLGTLSQGYFDSIELAADFYSAALVVEIPKEHRRVTDLEWVEPEITSSATQLQLTANHHTPYGEMIKSIIINATDGSITVEIGLKKWSHQHASVRFKALTLLKEWQREVVVESRSGGPRADFFALDQMVEHGRPASSTISCTTGLGGESGELTLRRGEHKLKLSWHPAHCAALPMLQHNICSPGALSRVIFSLSEVDETKHNGGDILPFALTYTAG</sequence>
<evidence type="ECO:0000259" key="3">
    <source>
        <dbReference type="Pfam" id="PF03065"/>
    </source>
</evidence>
<proteinExistence type="inferred from homology"/>
<evidence type="ECO:0000256" key="2">
    <source>
        <dbReference type="ARBA" id="ARBA00023277"/>
    </source>
</evidence>
<name>A0A3B0Z0S9_9ZZZZ</name>
<dbReference type="CDD" id="cd10794">
    <property type="entry name" value="GH57N_PfGalA_like"/>
    <property type="match status" value="1"/>
</dbReference>
<dbReference type="Pfam" id="PF03065">
    <property type="entry name" value="Glyco_hydro_57"/>
    <property type="match status" value="1"/>
</dbReference>